<proteinExistence type="predicted"/>
<dbReference type="Proteomes" id="UP000184356">
    <property type="component" value="Unassembled WGS sequence"/>
</dbReference>
<sequence>MRLASKFHIVCAFAVFSIILSSLFLGSQRFAYRRVGAADQPIVDFQAAAFPDHRLVVFGDTWSDNNAKEVQGGRIWTDWLCSSFSCHLENFAQTAKSLRGTYLGSVVENDKLSGAVGILYKSPVADFKTQVKQWLAAEAKAVQNLGENAIHDRHNRTVLVVSFGVWDLWNMIERNYETATKSVDYSVEVIMEQLDMLSENWGSDDLKIILTLVPDAVKLVAHWNRKVKGAVEKWGKGTIYLFDTETFLVDIIRDRQLYLVGIEESNGLGRNQDPGWENVEDACVESKQQWVVTSESKRCENPDKYLFWNEMHLGPSAHRLMGTEVWH</sequence>
<dbReference type="GeneID" id="63767415"/>
<keyword evidence="1" id="KW-0378">Hydrolase</keyword>
<evidence type="ECO:0008006" key="5">
    <source>
        <dbReference type="Google" id="ProtNLM"/>
    </source>
</evidence>
<keyword evidence="4" id="KW-1185">Reference proteome</keyword>
<dbReference type="PANTHER" id="PTHR45648:SF22">
    <property type="entry name" value="GDSL LIPASE_ACYLHYDROLASE FAMILY PROTEIN (AFU_ORTHOLOGUE AFUA_4G14700)"/>
    <property type="match status" value="1"/>
</dbReference>
<keyword evidence="2" id="KW-0472">Membrane</keyword>
<dbReference type="EMBL" id="KV878582">
    <property type="protein sequence ID" value="OJJ64394.1"/>
    <property type="molecule type" value="Genomic_DNA"/>
</dbReference>
<keyword evidence="2" id="KW-0812">Transmembrane</keyword>
<evidence type="ECO:0000256" key="1">
    <source>
        <dbReference type="ARBA" id="ARBA00022801"/>
    </source>
</evidence>
<evidence type="ECO:0000256" key="2">
    <source>
        <dbReference type="SAM" id="Phobius"/>
    </source>
</evidence>
<dbReference type="VEuPathDB" id="FungiDB:ASPSYDRAFT_84403"/>
<keyword evidence="2" id="KW-1133">Transmembrane helix</keyword>
<dbReference type="STRING" id="1036612.A0A1L9TY76"/>
<dbReference type="GO" id="GO:0016787">
    <property type="term" value="F:hydrolase activity"/>
    <property type="evidence" value="ECO:0007669"/>
    <property type="project" value="UniProtKB-KW"/>
</dbReference>
<dbReference type="InterPro" id="IPR051058">
    <property type="entry name" value="GDSL_Est/Lipase"/>
</dbReference>
<dbReference type="SUPFAM" id="SSF52266">
    <property type="entry name" value="SGNH hydrolase"/>
    <property type="match status" value="1"/>
</dbReference>
<protein>
    <recommendedName>
        <fullName evidence="5">SGNH hydrolase-type esterase domain-containing protein</fullName>
    </recommendedName>
</protein>
<gene>
    <name evidence="3" type="ORF">ASPSYDRAFT_84403</name>
</gene>
<organism evidence="3 4">
    <name type="scientific">Aspergillus sydowii CBS 593.65</name>
    <dbReference type="NCBI Taxonomy" id="1036612"/>
    <lineage>
        <taxon>Eukaryota</taxon>
        <taxon>Fungi</taxon>
        <taxon>Dikarya</taxon>
        <taxon>Ascomycota</taxon>
        <taxon>Pezizomycotina</taxon>
        <taxon>Eurotiomycetes</taxon>
        <taxon>Eurotiomycetidae</taxon>
        <taxon>Eurotiales</taxon>
        <taxon>Aspergillaceae</taxon>
        <taxon>Aspergillus</taxon>
        <taxon>Aspergillus subgen. Nidulantes</taxon>
    </lineage>
</organism>
<dbReference type="AlphaFoldDB" id="A0A1L9TY76"/>
<dbReference type="OrthoDB" id="5278722at2759"/>
<reference evidence="4" key="1">
    <citation type="journal article" date="2017" name="Genome Biol.">
        <title>Comparative genomics reveals high biological diversity and specific adaptations in the industrially and medically important fungal genus Aspergillus.</title>
        <authorList>
            <person name="de Vries R.P."/>
            <person name="Riley R."/>
            <person name="Wiebenga A."/>
            <person name="Aguilar-Osorio G."/>
            <person name="Amillis S."/>
            <person name="Uchima C.A."/>
            <person name="Anderluh G."/>
            <person name="Asadollahi M."/>
            <person name="Askin M."/>
            <person name="Barry K."/>
            <person name="Battaglia E."/>
            <person name="Bayram O."/>
            <person name="Benocci T."/>
            <person name="Braus-Stromeyer S.A."/>
            <person name="Caldana C."/>
            <person name="Canovas D."/>
            <person name="Cerqueira G.C."/>
            <person name="Chen F."/>
            <person name="Chen W."/>
            <person name="Choi C."/>
            <person name="Clum A."/>
            <person name="Dos Santos R.A."/>
            <person name="Damasio A.R."/>
            <person name="Diallinas G."/>
            <person name="Emri T."/>
            <person name="Fekete E."/>
            <person name="Flipphi M."/>
            <person name="Freyberg S."/>
            <person name="Gallo A."/>
            <person name="Gournas C."/>
            <person name="Habgood R."/>
            <person name="Hainaut M."/>
            <person name="Harispe M.L."/>
            <person name="Henrissat B."/>
            <person name="Hilden K.S."/>
            <person name="Hope R."/>
            <person name="Hossain A."/>
            <person name="Karabika E."/>
            <person name="Karaffa L."/>
            <person name="Karanyi Z."/>
            <person name="Krasevec N."/>
            <person name="Kuo A."/>
            <person name="Kusch H."/>
            <person name="LaButti K."/>
            <person name="Lagendijk E.L."/>
            <person name="Lapidus A."/>
            <person name="Levasseur A."/>
            <person name="Lindquist E."/>
            <person name="Lipzen A."/>
            <person name="Logrieco A.F."/>
            <person name="MacCabe A."/>
            <person name="Maekelae M.R."/>
            <person name="Malavazi I."/>
            <person name="Melin P."/>
            <person name="Meyer V."/>
            <person name="Mielnichuk N."/>
            <person name="Miskei M."/>
            <person name="Molnar A.P."/>
            <person name="Mule G."/>
            <person name="Ngan C.Y."/>
            <person name="Orejas M."/>
            <person name="Orosz E."/>
            <person name="Ouedraogo J.P."/>
            <person name="Overkamp K.M."/>
            <person name="Park H.-S."/>
            <person name="Perrone G."/>
            <person name="Piumi F."/>
            <person name="Punt P.J."/>
            <person name="Ram A.F."/>
            <person name="Ramon A."/>
            <person name="Rauscher S."/>
            <person name="Record E."/>
            <person name="Riano-Pachon D.M."/>
            <person name="Robert V."/>
            <person name="Roehrig J."/>
            <person name="Ruller R."/>
            <person name="Salamov A."/>
            <person name="Salih N.S."/>
            <person name="Samson R.A."/>
            <person name="Sandor E."/>
            <person name="Sanguinetti M."/>
            <person name="Schuetze T."/>
            <person name="Sepcic K."/>
            <person name="Shelest E."/>
            <person name="Sherlock G."/>
            <person name="Sophianopoulou V."/>
            <person name="Squina F.M."/>
            <person name="Sun H."/>
            <person name="Susca A."/>
            <person name="Todd R.B."/>
            <person name="Tsang A."/>
            <person name="Unkles S.E."/>
            <person name="van de Wiele N."/>
            <person name="van Rossen-Uffink D."/>
            <person name="Oliveira J.V."/>
            <person name="Vesth T.C."/>
            <person name="Visser J."/>
            <person name="Yu J.-H."/>
            <person name="Zhou M."/>
            <person name="Andersen M.R."/>
            <person name="Archer D.B."/>
            <person name="Baker S.E."/>
            <person name="Benoit I."/>
            <person name="Brakhage A.A."/>
            <person name="Braus G.H."/>
            <person name="Fischer R."/>
            <person name="Frisvad J.C."/>
            <person name="Goldman G.H."/>
            <person name="Houbraken J."/>
            <person name="Oakley B."/>
            <person name="Pocsi I."/>
            <person name="Scazzocchio C."/>
            <person name="Seiboth B."/>
            <person name="vanKuyk P.A."/>
            <person name="Wortman J."/>
            <person name="Dyer P.S."/>
            <person name="Grigoriev I.V."/>
        </authorList>
    </citation>
    <scope>NUCLEOTIDE SEQUENCE [LARGE SCALE GENOMIC DNA]</scope>
    <source>
        <strain evidence="4">CBS 593.65</strain>
    </source>
</reference>
<dbReference type="InterPro" id="IPR036514">
    <property type="entry name" value="SGNH_hydro_sf"/>
</dbReference>
<accession>A0A1L9TY76</accession>
<evidence type="ECO:0000313" key="3">
    <source>
        <dbReference type="EMBL" id="OJJ64394.1"/>
    </source>
</evidence>
<dbReference type="Gene3D" id="3.40.50.1110">
    <property type="entry name" value="SGNH hydrolase"/>
    <property type="match status" value="1"/>
</dbReference>
<feature type="transmembrane region" description="Helical" evidence="2">
    <location>
        <begin position="6"/>
        <end position="25"/>
    </location>
</feature>
<name>A0A1L9TY76_9EURO</name>
<dbReference type="RefSeq" id="XP_040708200.1">
    <property type="nucleotide sequence ID" value="XM_040851342.1"/>
</dbReference>
<evidence type="ECO:0000313" key="4">
    <source>
        <dbReference type="Proteomes" id="UP000184356"/>
    </source>
</evidence>
<dbReference type="PANTHER" id="PTHR45648">
    <property type="entry name" value="GDSL LIPASE/ACYLHYDROLASE FAMILY PROTEIN (AFU_ORTHOLOGUE AFUA_4G14700)"/>
    <property type="match status" value="1"/>
</dbReference>